<evidence type="ECO:0000259" key="1">
    <source>
        <dbReference type="Pfam" id="PF14498"/>
    </source>
</evidence>
<feature type="domain" description="Glycosyl hydrolase family 95 N-terminal" evidence="1">
    <location>
        <begin position="10"/>
        <end position="124"/>
    </location>
</feature>
<dbReference type="InterPro" id="IPR027414">
    <property type="entry name" value="GH95_N_dom"/>
</dbReference>
<dbReference type="PANTHER" id="PTHR31084">
    <property type="entry name" value="ALPHA-L-FUCOSIDASE 2"/>
    <property type="match status" value="1"/>
</dbReference>
<accession>A0A060CAG1</accession>
<dbReference type="AlphaFoldDB" id="A0A060CAG1"/>
<organism evidence="2">
    <name type="scientific">uncultured Streptomyces sp</name>
    <dbReference type="NCBI Taxonomy" id="174707"/>
    <lineage>
        <taxon>Bacteria</taxon>
        <taxon>Bacillati</taxon>
        <taxon>Actinomycetota</taxon>
        <taxon>Actinomycetes</taxon>
        <taxon>Kitasatosporales</taxon>
        <taxon>Streptomycetaceae</taxon>
        <taxon>Streptomyces</taxon>
        <taxon>environmental samples</taxon>
    </lineage>
</organism>
<feature type="non-terminal residue" evidence="2">
    <location>
        <position position="124"/>
    </location>
</feature>
<name>A0A060CAG1_9ACTN</name>
<reference evidence="2" key="1">
    <citation type="journal article" date="2013" name="Environ. Microbiol.">
        <title>Seasonally variable intestinal metagenomes of the red palm weevil (Rhynchophorus ferrugineus).</title>
        <authorList>
            <person name="Jia S."/>
            <person name="Zhang X."/>
            <person name="Zhang G."/>
            <person name="Yin A."/>
            <person name="Zhang S."/>
            <person name="Li F."/>
            <person name="Wang L."/>
            <person name="Zhao D."/>
            <person name="Yun Q."/>
            <person name="Tala"/>
            <person name="Wang J."/>
            <person name="Sun G."/>
            <person name="Baabdullah M."/>
            <person name="Yu X."/>
            <person name="Hu S."/>
            <person name="Al-Mssallem I.S."/>
            <person name="Yu J."/>
        </authorList>
    </citation>
    <scope>NUCLEOTIDE SEQUENCE</scope>
</reference>
<dbReference type="GO" id="GO:0004560">
    <property type="term" value="F:alpha-L-fucosidase activity"/>
    <property type="evidence" value="ECO:0007669"/>
    <property type="project" value="TreeGrafter"/>
</dbReference>
<sequence>MVDRPRHVIELASPAQEFVDSFLLGNGTLGVTLASAPGVEAADLNLDTFWSGGPRRAGVTPDRTGALAALRTAIREQRFADLEDLAHGLQEPDHSQSYEPIGRLSWAYLPGEGEVSGYSRRLDL</sequence>
<dbReference type="Gene3D" id="2.70.98.50">
    <property type="entry name" value="putative glycoside hydrolase family protein from bacillus halodurans"/>
    <property type="match status" value="1"/>
</dbReference>
<dbReference type="EMBL" id="KF124575">
    <property type="protein sequence ID" value="AIA91892.1"/>
    <property type="molecule type" value="Genomic_DNA"/>
</dbReference>
<dbReference type="PANTHER" id="PTHR31084:SF0">
    <property type="entry name" value="ALPHA-L-FUCOSIDASE 2"/>
    <property type="match status" value="1"/>
</dbReference>
<dbReference type="Pfam" id="PF14498">
    <property type="entry name" value="Glyco_hyd_65N_2"/>
    <property type="match status" value="1"/>
</dbReference>
<protein>
    <submittedName>
        <fullName evidence="2">CAZy families GH95 protein</fullName>
    </submittedName>
</protein>
<proteinExistence type="predicted"/>
<evidence type="ECO:0000313" key="2">
    <source>
        <dbReference type="EMBL" id="AIA91892.1"/>
    </source>
</evidence>